<gene>
    <name evidence="1" type="ORF">BRAA08T35293Z</name>
</gene>
<protein>
    <submittedName>
        <fullName evidence="1">Uncharacterized protein</fullName>
    </submittedName>
</protein>
<proteinExistence type="predicted"/>
<evidence type="ECO:0000313" key="1">
    <source>
        <dbReference type="EMBL" id="VDD07920.1"/>
    </source>
</evidence>
<reference evidence="1" key="1">
    <citation type="submission" date="2018-11" db="EMBL/GenBank/DDBJ databases">
        <authorList>
            <consortium name="Genoscope - CEA"/>
            <person name="William W."/>
        </authorList>
    </citation>
    <scope>NUCLEOTIDE SEQUENCE</scope>
</reference>
<sequence length="66" mass="7698">MVLYWFWKCSKKLQRKISSFTCIVFDKTNDVGVLVYRVELSVSDKADDAVSFCVECSNPHYSYLSF</sequence>
<name>A0A3P6C1D6_BRACM</name>
<dbReference type="EMBL" id="LR031575">
    <property type="protein sequence ID" value="VDD07920.1"/>
    <property type="molecule type" value="Genomic_DNA"/>
</dbReference>
<dbReference type="AlphaFoldDB" id="A0A3P6C1D6"/>
<organism evidence="1">
    <name type="scientific">Brassica campestris</name>
    <name type="common">Field mustard</name>
    <dbReference type="NCBI Taxonomy" id="3711"/>
    <lineage>
        <taxon>Eukaryota</taxon>
        <taxon>Viridiplantae</taxon>
        <taxon>Streptophyta</taxon>
        <taxon>Embryophyta</taxon>
        <taxon>Tracheophyta</taxon>
        <taxon>Spermatophyta</taxon>
        <taxon>Magnoliopsida</taxon>
        <taxon>eudicotyledons</taxon>
        <taxon>Gunneridae</taxon>
        <taxon>Pentapetalae</taxon>
        <taxon>rosids</taxon>
        <taxon>malvids</taxon>
        <taxon>Brassicales</taxon>
        <taxon>Brassicaceae</taxon>
        <taxon>Brassiceae</taxon>
        <taxon>Brassica</taxon>
    </lineage>
</organism>
<accession>A0A3P6C1D6</accession>